<dbReference type="PANTHER" id="PTHR46825:SF9">
    <property type="entry name" value="BETA-LACTAMASE-RELATED DOMAIN-CONTAINING PROTEIN"/>
    <property type="match status" value="1"/>
</dbReference>
<dbReference type="AlphaFoldDB" id="A0A9D9ECB0"/>
<dbReference type="InterPro" id="IPR001466">
    <property type="entry name" value="Beta-lactam-related"/>
</dbReference>
<dbReference type="Gene3D" id="3.40.710.10">
    <property type="entry name" value="DD-peptidase/beta-lactamase superfamily"/>
    <property type="match status" value="1"/>
</dbReference>
<sequence>MGDYLKRWDLKGASLAVMRNDSLVFAKGYGWADEEEGREMTPRNILRMASVSKLITATGIMKLQEQGLLTLHDTVFGPTGILCDSIYTAAIGRKRNYMQITVEDLLRHKGGFTCAYGDPMFSTRDIIRQFSLDCPPDQETLTRCMLKRPLGFAPGTWQRYSNFGYLLLSMIIEKVSGTDYETYIRENILEPAGCRDMHIAGNLYEDRYANETRYYMHNGSELCQEYDMSGRLVEKCYGGNNIKGLSGAGAWCGSPAELCRFVASIDGRPQVPDIISAESVAAMTEYFDTETFSLGWNDTKPNGEWTRTGTFSGTSALIKYFPDGECWIMITNTSTWRGPGQARYTEALFKKCRELYSPLLPERNLFSLVPKDRLTYRLGLLPEVHSPQLPEYVLTSNSPDNIL</sequence>
<comment type="caution">
    <text evidence="2">The sequence shown here is derived from an EMBL/GenBank/DDBJ whole genome shotgun (WGS) entry which is preliminary data.</text>
</comment>
<dbReference type="SUPFAM" id="SSF56601">
    <property type="entry name" value="beta-lactamase/transpeptidase-like"/>
    <property type="match status" value="1"/>
</dbReference>
<dbReference type="InterPro" id="IPR012338">
    <property type="entry name" value="Beta-lactam/transpept-like"/>
</dbReference>
<feature type="domain" description="Beta-lactamase-related" evidence="1">
    <location>
        <begin position="9"/>
        <end position="339"/>
    </location>
</feature>
<name>A0A9D9ECB0_9BACT</name>
<evidence type="ECO:0000313" key="2">
    <source>
        <dbReference type="EMBL" id="MBO8444667.1"/>
    </source>
</evidence>
<evidence type="ECO:0000259" key="1">
    <source>
        <dbReference type="Pfam" id="PF00144"/>
    </source>
</evidence>
<dbReference type="Proteomes" id="UP000823619">
    <property type="component" value="Unassembled WGS sequence"/>
</dbReference>
<dbReference type="PANTHER" id="PTHR46825">
    <property type="entry name" value="D-ALANYL-D-ALANINE-CARBOXYPEPTIDASE/ENDOPEPTIDASE AMPH"/>
    <property type="match status" value="1"/>
</dbReference>
<dbReference type="InterPro" id="IPR050491">
    <property type="entry name" value="AmpC-like"/>
</dbReference>
<organism evidence="2 3">
    <name type="scientific">Candidatus Cryptobacteroides merdavium</name>
    <dbReference type="NCBI Taxonomy" id="2840769"/>
    <lineage>
        <taxon>Bacteria</taxon>
        <taxon>Pseudomonadati</taxon>
        <taxon>Bacteroidota</taxon>
        <taxon>Bacteroidia</taxon>
        <taxon>Bacteroidales</taxon>
        <taxon>Candidatus Cryptobacteroides</taxon>
    </lineage>
</organism>
<dbReference type="EMBL" id="JADIMO010000035">
    <property type="protein sequence ID" value="MBO8444667.1"/>
    <property type="molecule type" value="Genomic_DNA"/>
</dbReference>
<evidence type="ECO:0000313" key="3">
    <source>
        <dbReference type="Proteomes" id="UP000823619"/>
    </source>
</evidence>
<accession>A0A9D9ECB0</accession>
<reference evidence="2" key="2">
    <citation type="journal article" date="2021" name="PeerJ">
        <title>Extensive microbial diversity within the chicken gut microbiome revealed by metagenomics and culture.</title>
        <authorList>
            <person name="Gilroy R."/>
            <person name="Ravi A."/>
            <person name="Getino M."/>
            <person name="Pursley I."/>
            <person name="Horton D.L."/>
            <person name="Alikhan N.F."/>
            <person name="Baker D."/>
            <person name="Gharbi K."/>
            <person name="Hall N."/>
            <person name="Watson M."/>
            <person name="Adriaenssens E.M."/>
            <person name="Foster-Nyarko E."/>
            <person name="Jarju S."/>
            <person name="Secka A."/>
            <person name="Antonio M."/>
            <person name="Oren A."/>
            <person name="Chaudhuri R.R."/>
            <person name="La Ragione R."/>
            <person name="Hildebrand F."/>
            <person name="Pallen M.J."/>
        </authorList>
    </citation>
    <scope>NUCLEOTIDE SEQUENCE</scope>
    <source>
        <strain evidence="2">D5-748</strain>
    </source>
</reference>
<proteinExistence type="predicted"/>
<protein>
    <submittedName>
        <fullName evidence="2">Beta-lactamase family protein</fullName>
    </submittedName>
</protein>
<dbReference type="Pfam" id="PF00144">
    <property type="entry name" value="Beta-lactamase"/>
    <property type="match status" value="1"/>
</dbReference>
<gene>
    <name evidence="2" type="ORF">IAC23_03095</name>
</gene>
<reference evidence="2" key="1">
    <citation type="submission" date="2020-10" db="EMBL/GenBank/DDBJ databases">
        <authorList>
            <person name="Gilroy R."/>
        </authorList>
    </citation>
    <scope>NUCLEOTIDE SEQUENCE</scope>
    <source>
        <strain evidence="2">D5-748</strain>
    </source>
</reference>